<organism evidence="1 2">
    <name type="scientific">Ornithinibacter aureus</name>
    <dbReference type="NCBI Taxonomy" id="622664"/>
    <lineage>
        <taxon>Bacteria</taxon>
        <taxon>Bacillati</taxon>
        <taxon>Actinomycetota</taxon>
        <taxon>Actinomycetes</taxon>
        <taxon>Micrococcales</taxon>
        <taxon>Intrasporangiaceae</taxon>
        <taxon>Ornithinibacter</taxon>
    </lineage>
</organism>
<keyword evidence="2" id="KW-1185">Reference proteome</keyword>
<name>A0ABP8JZF2_9MICO</name>
<sequence length="251" mass="26963">MSTSSPSTQGWVLADAFDRAAPTYDAMVALSPGYHDQLLGAAGELLDRLPAPDGSALTVLDLGCGSGASTQALLKQWRTRGGAADRLSVTGVDMSEGMVAQARAKSWPAGVELVVSDAVTYLEALPDDTVDGILACYLLRNVPDRERLVREMARVLRPGGGVVIHDYSVQGSTRARAIWATICHGVIIPLAVVKRSDVPLHRYLYTSVRDFDSVARICERLLGAGLVDVRHRTYRGWQRDVIHTVGGSAPL</sequence>
<reference evidence="2" key="1">
    <citation type="journal article" date="2019" name="Int. J. Syst. Evol. Microbiol.">
        <title>The Global Catalogue of Microorganisms (GCM) 10K type strain sequencing project: providing services to taxonomists for standard genome sequencing and annotation.</title>
        <authorList>
            <consortium name="The Broad Institute Genomics Platform"/>
            <consortium name="The Broad Institute Genome Sequencing Center for Infectious Disease"/>
            <person name="Wu L."/>
            <person name="Ma J."/>
        </authorList>
    </citation>
    <scope>NUCLEOTIDE SEQUENCE [LARGE SCALE GENOMIC DNA]</scope>
    <source>
        <strain evidence="2">JCM 17738</strain>
    </source>
</reference>
<dbReference type="SUPFAM" id="SSF53335">
    <property type="entry name" value="S-adenosyl-L-methionine-dependent methyltransferases"/>
    <property type="match status" value="1"/>
</dbReference>
<keyword evidence="1" id="KW-0808">Transferase</keyword>
<evidence type="ECO:0000313" key="2">
    <source>
        <dbReference type="Proteomes" id="UP001500390"/>
    </source>
</evidence>
<keyword evidence="1" id="KW-0489">Methyltransferase</keyword>
<dbReference type="GO" id="GO:0032259">
    <property type="term" value="P:methylation"/>
    <property type="evidence" value="ECO:0007669"/>
    <property type="project" value="UniProtKB-KW"/>
</dbReference>
<dbReference type="CDD" id="cd02440">
    <property type="entry name" value="AdoMet_MTases"/>
    <property type="match status" value="1"/>
</dbReference>
<dbReference type="Pfam" id="PF01209">
    <property type="entry name" value="Ubie_methyltran"/>
    <property type="match status" value="1"/>
</dbReference>
<dbReference type="EMBL" id="BAABFX010000032">
    <property type="protein sequence ID" value="GAA4398446.1"/>
    <property type="molecule type" value="Genomic_DNA"/>
</dbReference>
<gene>
    <name evidence="1" type="ORF">GCM10023153_23350</name>
</gene>
<proteinExistence type="predicted"/>
<dbReference type="Gene3D" id="3.40.50.150">
    <property type="entry name" value="Vaccinia Virus protein VP39"/>
    <property type="match status" value="1"/>
</dbReference>
<dbReference type="RefSeq" id="WP_159901955.1">
    <property type="nucleotide sequence ID" value="NZ_BAABFX010000032.1"/>
</dbReference>
<dbReference type="GO" id="GO:0008168">
    <property type="term" value="F:methyltransferase activity"/>
    <property type="evidence" value="ECO:0007669"/>
    <property type="project" value="UniProtKB-KW"/>
</dbReference>
<dbReference type="PANTHER" id="PTHR42912">
    <property type="entry name" value="METHYLTRANSFERASE"/>
    <property type="match status" value="1"/>
</dbReference>
<evidence type="ECO:0000313" key="1">
    <source>
        <dbReference type="EMBL" id="GAA4398446.1"/>
    </source>
</evidence>
<accession>A0ABP8JZF2</accession>
<comment type="caution">
    <text evidence="1">The sequence shown here is derived from an EMBL/GenBank/DDBJ whole genome shotgun (WGS) entry which is preliminary data.</text>
</comment>
<dbReference type="InterPro" id="IPR050508">
    <property type="entry name" value="Methyltransf_Superfamily"/>
</dbReference>
<protein>
    <submittedName>
        <fullName evidence="1">Class I SAM-dependent methyltransferase</fullName>
    </submittedName>
</protein>
<dbReference type="Proteomes" id="UP001500390">
    <property type="component" value="Unassembled WGS sequence"/>
</dbReference>
<dbReference type="InterPro" id="IPR029063">
    <property type="entry name" value="SAM-dependent_MTases_sf"/>
</dbReference>